<evidence type="ECO:0000259" key="5">
    <source>
        <dbReference type="Pfam" id="PF01035"/>
    </source>
</evidence>
<gene>
    <name evidence="6" type="ORF">DIURU_003961</name>
</gene>
<dbReference type="GO" id="GO:0006281">
    <property type="term" value="P:DNA repair"/>
    <property type="evidence" value="ECO:0007669"/>
    <property type="project" value="InterPro"/>
</dbReference>
<organism evidence="6 7">
    <name type="scientific">Diutina rugosa</name>
    <name type="common">Yeast</name>
    <name type="synonym">Candida rugosa</name>
    <dbReference type="NCBI Taxonomy" id="5481"/>
    <lineage>
        <taxon>Eukaryota</taxon>
        <taxon>Fungi</taxon>
        <taxon>Dikarya</taxon>
        <taxon>Ascomycota</taxon>
        <taxon>Saccharomycotina</taxon>
        <taxon>Pichiomycetes</taxon>
        <taxon>Debaryomycetaceae</taxon>
        <taxon>Diutina</taxon>
    </lineage>
</organism>
<proteinExistence type="predicted"/>
<dbReference type="InterPro" id="IPR036217">
    <property type="entry name" value="MethylDNA_cys_MeTrfase_DNAb"/>
</dbReference>
<reference evidence="6 7" key="1">
    <citation type="submission" date="2019-07" db="EMBL/GenBank/DDBJ databases">
        <title>Genome assembly of two rare yeast pathogens: Diutina rugosa and Trichomonascus ciferrii.</title>
        <authorList>
            <person name="Mixao V."/>
            <person name="Saus E."/>
            <person name="Hansen A."/>
            <person name="Lass-Flor C."/>
            <person name="Gabaldon T."/>
        </authorList>
    </citation>
    <scope>NUCLEOTIDE SEQUENCE [LARGE SCALE GENOMIC DNA]</scope>
    <source>
        <strain evidence="6 7">CBS 613</strain>
    </source>
</reference>
<dbReference type="PANTHER" id="PTHR42942">
    <property type="entry name" value="6-O-METHYLGUANINE DNA METHYLTRANSFERASE"/>
    <property type="match status" value="1"/>
</dbReference>
<dbReference type="Pfam" id="PF01035">
    <property type="entry name" value="DNA_binding_1"/>
    <property type="match status" value="1"/>
</dbReference>
<dbReference type="VEuPathDB" id="FungiDB:DIURU_003961"/>
<comment type="caution">
    <text evidence="6">The sequence shown here is derived from an EMBL/GenBank/DDBJ whole genome shotgun (WGS) entry which is preliminary data.</text>
</comment>
<evidence type="ECO:0000256" key="1">
    <source>
        <dbReference type="ARBA" id="ARBA00022763"/>
    </source>
</evidence>
<name>A0A642UJ98_DIURU</name>
<dbReference type="EMBL" id="SWFT01000116">
    <property type="protein sequence ID" value="KAA8900145.1"/>
    <property type="molecule type" value="Genomic_DNA"/>
</dbReference>
<evidence type="ECO:0000256" key="3">
    <source>
        <dbReference type="ARBA" id="ARBA00031621"/>
    </source>
</evidence>
<evidence type="ECO:0000256" key="4">
    <source>
        <dbReference type="ARBA" id="ARBA00033095"/>
    </source>
</evidence>
<dbReference type="CDD" id="cd06445">
    <property type="entry name" value="ATase"/>
    <property type="match status" value="1"/>
</dbReference>
<feature type="domain" description="Methylated-DNA-[protein]-cysteine S-methyltransferase DNA binding" evidence="5">
    <location>
        <begin position="11"/>
        <end position="108"/>
    </location>
</feature>
<evidence type="ECO:0000313" key="7">
    <source>
        <dbReference type="Proteomes" id="UP000449547"/>
    </source>
</evidence>
<dbReference type="InterPro" id="IPR036388">
    <property type="entry name" value="WH-like_DNA-bd_sf"/>
</dbReference>
<sequence length="130" mass="14431">MVKITEDNKGFYDAVYSVVMLIPKGKVTTYGHVAELVHRPANSRQVGSALKHSHLLISQLAAMDGDSVSYSYQGLPWQRVVGSGGKISPRSDSHGELEQVTRLRQEGVEVSEARVVSLDRYGWFPDEVSW</sequence>
<evidence type="ECO:0000256" key="2">
    <source>
        <dbReference type="ARBA" id="ARBA00030795"/>
    </source>
</evidence>
<keyword evidence="7" id="KW-1185">Reference proteome</keyword>
<dbReference type="PANTHER" id="PTHR42942:SF1">
    <property type="entry name" value="ALKYLTRANSFERASE-LIKE PROTEIN 1"/>
    <property type="match status" value="1"/>
</dbReference>
<dbReference type="RefSeq" id="XP_034011284.1">
    <property type="nucleotide sequence ID" value="XM_034156781.1"/>
</dbReference>
<dbReference type="OMA" id="DEAEWWF"/>
<dbReference type="GeneID" id="54782612"/>
<keyword evidence="1" id="KW-0227">DNA damage</keyword>
<dbReference type="Proteomes" id="UP000449547">
    <property type="component" value="Unassembled WGS sequence"/>
</dbReference>
<accession>A0A642UJ98</accession>
<dbReference type="SUPFAM" id="SSF46767">
    <property type="entry name" value="Methylated DNA-protein cysteine methyltransferase, C-terminal domain"/>
    <property type="match status" value="1"/>
</dbReference>
<dbReference type="OrthoDB" id="2548197at2759"/>
<dbReference type="InterPro" id="IPR052520">
    <property type="entry name" value="ATL_DNA_repair"/>
</dbReference>
<dbReference type="InterPro" id="IPR014048">
    <property type="entry name" value="MethylDNA_cys_MeTrfase_DNA-bd"/>
</dbReference>
<evidence type="ECO:0000313" key="6">
    <source>
        <dbReference type="EMBL" id="KAA8900145.1"/>
    </source>
</evidence>
<dbReference type="AlphaFoldDB" id="A0A642UJ98"/>
<dbReference type="GO" id="GO:0003824">
    <property type="term" value="F:catalytic activity"/>
    <property type="evidence" value="ECO:0007669"/>
    <property type="project" value="InterPro"/>
</dbReference>
<protein>
    <recommendedName>
        <fullName evidence="2">6-O-methylguanine-DNA methyltransferase</fullName>
    </recommendedName>
    <alternativeName>
        <fullName evidence="4">DNA repair MTase</fullName>
    </alternativeName>
    <alternativeName>
        <fullName evidence="3">O-6-methylguanine-DNA-alkyltransferase</fullName>
    </alternativeName>
</protein>
<dbReference type="Gene3D" id="1.10.10.10">
    <property type="entry name" value="Winged helix-like DNA-binding domain superfamily/Winged helix DNA-binding domain"/>
    <property type="match status" value="1"/>
</dbReference>